<dbReference type="PANTHER" id="PTHR35936:SF17">
    <property type="entry name" value="ARGININE-BINDING EXTRACELLULAR PROTEIN ARTP"/>
    <property type="match status" value="1"/>
</dbReference>
<dbReference type="RefSeq" id="WP_210052847.1">
    <property type="nucleotide sequence ID" value="NZ_BAAAMH010000022.1"/>
</dbReference>
<gene>
    <name evidence="4" type="ORF">JOF54_000591</name>
</gene>
<dbReference type="PROSITE" id="PS51257">
    <property type="entry name" value="PROKAR_LIPOPROTEIN"/>
    <property type="match status" value="1"/>
</dbReference>
<dbReference type="CDD" id="cd01004">
    <property type="entry name" value="PBP2_MidA_like"/>
    <property type="match status" value="1"/>
</dbReference>
<dbReference type="EMBL" id="JAGIOB010000001">
    <property type="protein sequence ID" value="MBP2415669.1"/>
    <property type="molecule type" value="Genomic_DNA"/>
</dbReference>
<dbReference type="Pfam" id="PF00497">
    <property type="entry name" value="SBP_bac_3"/>
    <property type="match status" value="1"/>
</dbReference>
<proteinExistence type="predicted"/>
<dbReference type="Gene3D" id="3.40.190.10">
    <property type="entry name" value="Periplasmic binding protein-like II"/>
    <property type="match status" value="2"/>
</dbReference>
<comment type="caution">
    <text evidence="4">The sequence shown here is derived from an EMBL/GenBank/DDBJ whole genome shotgun (WGS) entry which is preliminary data.</text>
</comment>
<protein>
    <submittedName>
        <fullName evidence="4">Polar amino acid transport system substrate-binding protein</fullName>
    </submittedName>
</protein>
<feature type="chain" id="PRO_5047212241" evidence="2">
    <location>
        <begin position="24"/>
        <end position="296"/>
    </location>
</feature>
<feature type="domain" description="Solute-binding protein family 3/N-terminal" evidence="3">
    <location>
        <begin position="60"/>
        <end position="286"/>
    </location>
</feature>
<dbReference type="Proteomes" id="UP000758168">
    <property type="component" value="Unassembled WGS sequence"/>
</dbReference>
<dbReference type="PANTHER" id="PTHR35936">
    <property type="entry name" value="MEMBRANE-BOUND LYTIC MUREIN TRANSGLYCOSYLASE F"/>
    <property type="match status" value="1"/>
</dbReference>
<evidence type="ECO:0000256" key="1">
    <source>
        <dbReference type="ARBA" id="ARBA00022729"/>
    </source>
</evidence>
<evidence type="ECO:0000256" key="2">
    <source>
        <dbReference type="SAM" id="SignalP"/>
    </source>
</evidence>
<reference evidence="4 5" key="1">
    <citation type="submission" date="2021-03" db="EMBL/GenBank/DDBJ databases">
        <title>Sequencing the genomes of 1000 actinobacteria strains.</title>
        <authorList>
            <person name="Klenk H.-P."/>
        </authorList>
    </citation>
    <scope>NUCLEOTIDE SEQUENCE [LARGE SCALE GENOMIC DNA]</scope>
    <source>
        <strain evidence="4 5">DSM 12936</strain>
    </source>
</reference>
<keyword evidence="5" id="KW-1185">Reference proteome</keyword>
<feature type="signal peptide" evidence="2">
    <location>
        <begin position="1"/>
        <end position="23"/>
    </location>
</feature>
<accession>A0ABS4Z3V1</accession>
<dbReference type="SUPFAM" id="SSF53850">
    <property type="entry name" value="Periplasmic binding protein-like II"/>
    <property type="match status" value="1"/>
</dbReference>
<dbReference type="InterPro" id="IPR001638">
    <property type="entry name" value="Solute-binding_3/MltF_N"/>
</dbReference>
<keyword evidence="1 2" id="KW-0732">Signal</keyword>
<evidence type="ECO:0000313" key="4">
    <source>
        <dbReference type="EMBL" id="MBP2415669.1"/>
    </source>
</evidence>
<sequence length="296" mass="30409">MNVRAKLGLATACVAALALSACGSDSLSGEPAGESAPSVSVSSDADLASQLPQEIRDAGVIKVGTDASYAPNEFLAGDGKTVQGMDVDVFNAVAAKLGVRAEFQPADFSSIITGVQGGKYDVGVSSFTINDERKQQVNMVSYFSAGTQWATAAGNPESIDADNACGKTIAVQTGTVQETDDLPARQEQCGDDKIEVLQFKGQDQATSAVVTGKADAMLADSPVVAYAVKQSAGKLETLGDIYEAAPYGYVVPKEETGFADALAAALEAVQADGSYEAALTKWGVEQGAVTDFAVNP</sequence>
<organism evidence="4 5">
    <name type="scientific">Microlunatus capsulatus</name>
    <dbReference type="NCBI Taxonomy" id="99117"/>
    <lineage>
        <taxon>Bacteria</taxon>
        <taxon>Bacillati</taxon>
        <taxon>Actinomycetota</taxon>
        <taxon>Actinomycetes</taxon>
        <taxon>Propionibacteriales</taxon>
        <taxon>Propionibacteriaceae</taxon>
        <taxon>Microlunatus</taxon>
    </lineage>
</organism>
<evidence type="ECO:0000259" key="3">
    <source>
        <dbReference type="SMART" id="SM00062"/>
    </source>
</evidence>
<name>A0ABS4Z3V1_9ACTN</name>
<evidence type="ECO:0000313" key="5">
    <source>
        <dbReference type="Proteomes" id="UP000758168"/>
    </source>
</evidence>
<dbReference type="SMART" id="SM00062">
    <property type="entry name" value="PBPb"/>
    <property type="match status" value="1"/>
</dbReference>